<dbReference type="EMBL" id="JACIDW010000010">
    <property type="protein sequence ID" value="MBB3965461.1"/>
    <property type="molecule type" value="Genomic_DNA"/>
</dbReference>
<feature type="transmembrane region" description="Helical" evidence="1">
    <location>
        <begin position="26"/>
        <end position="52"/>
    </location>
</feature>
<evidence type="ECO:0000256" key="1">
    <source>
        <dbReference type="SAM" id="Phobius"/>
    </source>
</evidence>
<accession>A0A7W6CS53</accession>
<dbReference type="Proteomes" id="UP000582090">
    <property type="component" value="Unassembled WGS sequence"/>
</dbReference>
<keyword evidence="1" id="KW-0812">Transmembrane</keyword>
<protein>
    <recommendedName>
        <fullName evidence="4">Transmembrane protein</fullName>
    </recommendedName>
</protein>
<keyword evidence="3" id="KW-1185">Reference proteome</keyword>
<evidence type="ECO:0008006" key="4">
    <source>
        <dbReference type="Google" id="ProtNLM"/>
    </source>
</evidence>
<reference evidence="2 3" key="1">
    <citation type="submission" date="2020-08" db="EMBL/GenBank/DDBJ databases">
        <title>Genomic Encyclopedia of Type Strains, Phase IV (KMG-IV): sequencing the most valuable type-strain genomes for metagenomic binning, comparative biology and taxonomic classification.</title>
        <authorList>
            <person name="Goeker M."/>
        </authorList>
    </citation>
    <scope>NUCLEOTIDE SEQUENCE [LARGE SCALE GENOMIC DNA]</scope>
    <source>
        <strain evidence="2 3">DSM 26575</strain>
    </source>
</reference>
<comment type="caution">
    <text evidence="2">The sequence shown here is derived from an EMBL/GenBank/DDBJ whole genome shotgun (WGS) entry which is preliminary data.</text>
</comment>
<evidence type="ECO:0000313" key="3">
    <source>
        <dbReference type="Proteomes" id="UP000582090"/>
    </source>
</evidence>
<feature type="transmembrane region" description="Helical" evidence="1">
    <location>
        <begin position="64"/>
        <end position="88"/>
    </location>
</feature>
<gene>
    <name evidence="2" type="ORF">GGQ67_003134</name>
</gene>
<proteinExistence type="predicted"/>
<feature type="transmembrane region" description="Helical" evidence="1">
    <location>
        <begin position="262"/>
        <end position="286"/>
    </location>
</feature>
<dbReference type="AlphaFoldDB" id="A0A7W6CS53"/>
<evidence type="ECO:0000313" key="2">
    <source>
        <dbReference type="EMBL" id="MBB3965461.1"/>
    </source>
</evidence>
<sequence length="303" mass="30634">MSYASSTVVTDAPLESSASAVSWGPIIAGTLAATAISLIFILVGSGLGLTMVSPWSGESASLTTLGATAAVSLIVVQWVSAALGGYLTGRLRAKWVGVHTYEVFFRDTAHGFLAWALATVVVAGLLGSTLSSVLGAGTQAAASAVGAAGTAGAAATASAADNRSDFSPVYFTDALLRPSNPAAAPANQSNEAVSAEVSRVLVNGIVDGKLSADDQTYLQQVVASRTGLSEADAKARIDAVLTRINEAKTAAQKAADDARKTASAIALFGALSLFVGAFIASVAAAIGGRQRDEDEERMALLQR</sequence>
<keyword evidence="1" id="KW-0472">Membrane</keyword>
<keyword evidence="1" id="KW-1133">Transmembrane helix</keyword>
<name>A0A7W6CS53_9HYPH</name>
<organism evidence="2 3">
    <name type="scientific">Rhizobium metallidurans</name>
    <dbReference type="NCBI Taxonomy" id="1265931"/>
    <lineage>
        <taxon>Bacteria</taxon>
        <taxon>Pseudomonadati</taxon>
        <taxon>Pseudomonadota</taxon>
        <taxon>Alphaproteobacteria</taxon>
        <taxon>Hyphomicrobiales</taxon>
        <taxon>Rhizobiaceae</taxon>
        <taxon>Rhizobium/Agrobacterium group</taxon>
        <taxon>Rhizobium</taxon>
    </lineage>
</organism>
<feature type="transmembrane region" description="Helical" evidence="1">
    <location>
        <begin position="108"/>
        <end position="126"/>
    </location>
</feature>